<dbReference type="InterPro" id="IPR024559">
    <property type="entry name" value="DUF3846"/>
</dbReference>
<evidence type="ECO:0000313" key="2">
    <source>
        <dbReference type="EMBL" id="AJP18302.1"/>
    </source>
</evidence>
<dbReference type="EMBL" id="KP688397">
    <property type="protein sequence ID" value="AJP18302.1"/>
    <property type="molecule type" value="Genomic_DNA"/>
</dbReference>
<geneLocation type="plasmid" evidence="2">
    <name>pVPH1</name>
</geneLocation>
<reference evidence="2" key="1">
    <citation type="journal article" date="2015" name="Antimicrob. Agents Chemother.">
        <title>Complete nucleotide sequence of a conjugative plasmid carrying bla(PER-1).</title>
        <authorList>
            <person name="Li R."/>
            <person name="Wong M.H."/>
            <person name="Zhou Y."/>
            <person name="Chan E.W."/>
            <person name="Chen S."/>
        </authorList>
    </citation>
    <scope>NUCLEOTIDE SEQUENCE</scope>
    <source>
        <strain evidence="2">V36</strain>
        <plasmid evidence="2">pVPH1</plasmid>
    </source>
</reference>
<organism evidence="2">
    <name type="scientific">Vibrio parahaemolyticus</name>
    <dbReference type="NCBI Taxonomy" id="670"/>
    <lineage>
        <taxon>Bacteria</taxon>
        <taxon>Pseudomonadati</taxon>
        <taxon>Pseudomonadota</taxon>
        <taxon>Gammaproteobacteria</taxon>
        <taxon>Vibrionales</taxon>
        <taxon>Vibrionaceae</taxon>
        <taxon>Vibrio</taxon>
    </lineage>
</organism>
<keyword evidence="2" id="KW-0614">Plasmid</keyword>
<protein>
    <recommendedName>
        <fullName evidence="1">DUF3846 domain-containing protein</fullName>
    </recommendedName>
</protein>
<name>A0A0C5GSB3_VIBPH</name>
<evidence type="ECO:0000259" key="1">
    <source>
        <dbReference type="Pfam" id="PF12957"/>
    </source>
</evidence>
<gene>
    <name evidence="2" type="ORF">pVPH1_0130</name>
</gene>
<sequence length="146" mass="15767">MKAPLGPWCPSMTYLEDSMSICDEAMSKATNKGYLITAEGCTPVDIPKEDGLQTMYKLIGCSMVQSFDWELSNGKTVSLYLDEEGLFSSGIKLGCILHGADSPVVGNIIVLGTPDYSDGEGYDTSAPEDFEEHQLIARKGLLDICA</sequence>
<accession>A0A0C5GSB3</accession>
<proteinExistence type="predicted"/>
<feature type="domain" description="DUF3846" evidence="1">
    <location>
        <begin position="35"/>
        <end position="118"/>
    </location>
</feature>
<dbReference type="AlphaFoldDB" id="A0A0C5GSB3"/>
<dbReference type="Pfam" id="PF12957">
    <property type="entry name" value="DUF3846"/>
    <property type="match status" value="1"/>
</dbReference>